<keyword evidence="2" id="KW-0520">NAD</keyword>
<dbReference type="GO" id="GO:0016491">
    <property type="term" value="F:oxidoreductase activity"/>
    <property type="evidence" value="ECO:0007669"/>
    <property type="project" value="UniProtKB-KW"/>
</dbReference>
<dbReference type="EMBL" id="GBHO01002869">
    <property type="protein sequence ID" value="JAG40735.1"/>
    <property type="molecule type" value="Transcribed_RNA"/>
</dbReference>
<reference evidence="6" key="3">
    <citation type="journal article" date="2016" name="Gigascience">
        <title>De novo construction of an expanded transcriptome assembly for the western tarnished plant bug, Lygus hesperus.</title>
        <authorList>
            <person name="Tassone E.E."/>
            <person name="Geib S.M."/>
            <person name="Hall B."/>
            <person name="Fabrick J.A."/>
            <person name="Brent C.S."/>
            <person name="Hull J.J."/>
        </authorList>
    </citation>
    <scope>NUCLEOTIDE SEQUENCE</scope>
</reference>
<evidence type="ECO:0000256" key="2">
    <source>
        <dbReference type="ARBA" id="ARBA00023027"/>
    </source>
</evidence>
<evidence type="ECO:0000313" key="4">
    <source>
        <dbReference type="EMBL" id="JAG40734.1"/>
    </source>
</evidence>
<dbReference type="EMBL" id="GDHC01012738">
    <property type="protein sequence ID" value="JAQ05891.1"/>
    <property type="molecule type" value="Transcribed_RNA"/>
</dbReference>
<gene>
    <name evidence="4" type="primary">tkrA_1</name>
    <name evidence="5" type="synonym">tkrA_0</name>
    <name evidence="4" type="ORF">CM83_59367</name>
    <name evidence="5" type="ORF">CM83_59368</name>
    <name evidence="6" type="ORF">g.59242</name>
</gene>
<dbReference type="SUPFAM" id="SSF51735">
    <property type="entry name" value="NAD(P)-binding Rossmann-fold domains"/>
    <property type="match status" value="1"/>
</dbReference>
<proteinExistence type="predicted"/>
<keyword evidence="1" id="KW-0560">Oxidoreductase</keyword>
<evidence type="ECO:0000259" key="3">
    <source>
        <dbReference type="Pfam" id="PF02826"/>
    </source>
</evidence>
<reference evidence="4" key="2">
    <citation type="submission" date="2014-07" db="EMBL/GenBank/DDBJ databases">
        <authorList>
            <person name="Hull J."/>
        </authorList>
    </citation>
    <scope>NUCLEOTIDE SEQUENCE</scope>
</reference>
<dbReference type="Gene3D" id="3.40.50.720">
    <property type="entry name" value="NAD(P)-binding Rossmann-like Domain"/>
    <property type="match status" value="1"/>
</dbReference>
<name>A0A0A9Z8G9_LYGHE</name>
<evidence type="ECO:0000313" key="5">
    <source>
        <dbReference type="EMBL" id="JAG40735.1"/>
    </source>
</evidence>
<dbReference type="PANTHER" id="PTHR43333">
    <property type="entry name" value="2-HACID_DH_C DOMAIN-CONTAINING PROTEIN"/>
    <property type="match status" value="1"/>
</dbReference>
<dbReference type="AlphaFoldDB" id="A0A0A9Z8G9"/>
<protein>
    <submittedName>
        <fullName evidence="4">Putative 2-ketogluconate reductase</fullName>
    </submittedName>
</protein>
<evidence type="ECO:0000256" key="1">
    <source>
        <dbReference type="ARBA" id="ARBA00023002"/>
    </source>
</evidence>
<evidence type="ECO:0000313" key="6">
    <source>
        <dbReference type="EMBL" id="JAQ05891.1"/>
    </source>
</evidence>
<dbReference type="InterPro" id="IPR006140">
    <property type="entry name" value="D-isomer_DH_NAD-bd"/>
</dbReference>
<dbReference type="Pfam" id="PF02826">
    <property type="entry name" value="2-Hacid_dh_C"/>
    <property type="match status" value="1"/>
</dbReference>
<accession>A0A0A9Z8G9</accession>
<sequence length="160" mass="18130">MMYFNRDVWKYSQLKKERNWAPYYLHGLSGQKLVIIGYGDIGQRCAKAARHFNMEVYGVRRTVTNDMDENGVHICSQDQLDQLLPKANFVLSVLPGTKETKHMFDKNFFVKMNPQAIFINIGRGVTQVDEDIVDAINKGVIRGAGLDVAEQEPLPANSPL</sequence>
<reference evidence="4" key="1">
    <citation type="journal article" date="2014" name="PLoS ONE">
        <title>Transcriptome-Based Identification of ABC Transporters in the Western Tarnished Plant Bug Lygus hesperus.</title>
        <authorList>
            <person name="Hull J.J."/>
            <person name="Chaney K."/>
            <person name="Geib S.M."/>
            <person name="Fabrick J.A."/>
            <person name="Brent C.S."/>
            <person name="Walsh D."/>
            <person name="Lavine L.C."/>
        </authorList>
    </citation>
    <scope>NUCLEOTIDE SEQUENCE</scope>
</reference>
<feature type="domain" description="D-isomer specific 2-hydroxyacid dehydrogenase NAD-binding" evidence="3">
    <location>
        <begin position="1"/>
        <end position="160"/>
    </location>
</feature>
<dbReference type="InterPro" id="IPR036291">
    <property type="entry name" value="NAD(P)-bd_dom_sf"/>
</dbReference>
<dbReference type="GO" id="GO:0051287">
    <property type="term" value="F:NAD binding"/>
    <property type="evidence" value="ECO:0007669"/>
    <property type="project" value="InterPro"/>
</dbReference>
<dbReference type="PANTHER" id="PTHR43333:SF1">
    <property type="entry name" value="D-ISOMER SPECIFIC 2-HYDROXYACID DEHYDROGENASE NAD-BINDING DOMAIN-CONTAINING PROTEIN"/>
    <property type="match status" value="1"/>
</dbReference>
<dbReference type="EMBL" id="GBHO01002870">
    <property type="protein sequence ID" value="JAG40734.1"/>
    <property type="molecule type" value="Transcribed_RNA"/>
</dbReference>
<organism evidence="4">
    <name type="scientific">Lygus hesperus</name>
    <name type="common">Western plant bug</name>
    <dbReference type="NCBI Taxonomy" id="30085"/>
    <lineage>
        <taxon>Eukaryota</taxon>
        <taxon>Metazoa</taxon>
        <taxon>Ecdysozoa</taxon>
        <taxon>Arthropoda</taxon>
        <taxon>Hexapoda</taxon>
        <taxon>Insecta</taxon>
        <taxon>Pterygota</taxon>
        <taxon>Neoptera</taxon>
        <taxon>Paraneoptera</taxon>
        <taxon>Hemiptera</taxon>
        <taxon>Heteroptera</taxon>
        <taxon>Panheteroptera</taxon>
        <taxon>Cimicomorpha</taxon>
        <taxon>Miridae</taxon>
        <taxon>Mirini</taxon>
        <taxon>Lygus</taxon>
    </lineage>
</organism>